<comment type="similarity">
    <text evidence="1">Belongs to the GST superfamily. NadH family.</text>
</comment>
<dbReference type="Pfam" id="PF01323">
    <property type="entry name" value="DSBA"/>
    <property type="match status" value="1"/>
</dbReference>
<evidence type="ECO:0000259" key="3">
    <source>
        <dbReference type="Pfam" id="PF01323"/>
    </source>
</evidence>
<comment type="caution">
    <text evidence="4">The sequence shown here is derived from an EMBL/GenBank/DDBJ whole genome shotgun (WGS) entry which is preliminary data.</text>
</comment>
<feature type="domain" description="DSBA-like thioredoxin" evidence="3">
    <location>
        <begin position="5"/>
        <end position="211"/>
    </location>
</feature>
<evidence type="ECO:0000256" key="1">
    <source>
        <dbReference type="PIRNR" id="PIRNR006386"/>
    </source>
</evidence>
<proteinExistence type="inferred from homology"/>
<dbReference type="InterPro" id="IPR051924">
    <property type="entry name" value="GST_Kappa/NadH"/>
</dbReference>
<dbReference type="AlphaFoldDB" id="A0A972VX86"/>
<dbReference type="Gene3D" id="3.40.30.10">
    <property type="entry name" value="Glutaredoxin"/>
    <property type="match status" value="1"/>
</dbReference>
<feature type="active site" description="Nucleophile" evidence="2">
    <location>
        <position position="14"/>
    </location>
</feature>
<evidence type="ECO:0000313" key="4">
    <source>
        <dbReference type="EMBL" id="NQV65958.1"/>
    </source>
</evidence>
<keyword evidence="1" id="KW-0413">Isomerase</keyword>
<comment type="catalytic activity">
    <reaction evidence="1">
        <text>2-hydroxychromene-2-carboxylate = (3E)-4-(2-hydroxyphenyl)-2-oxobut-3-enoate</text>
        <dbReference type="Rhea" id="RHEA:27401"/>
        <dbReference type="ChEBI" id="CHEBI:59350"/>
        <dbReference type="ChEBI" id="CHEBI:59353"/>
        <dbReference type="EC" id="5.99.1.4"/>
    </reaction>
</comment>
<dbReference type="PIRSF" id="PIRSF006386">
    <property type="entry name" value="HCCAis_GSTk"/>
    <property type="match status" value="1"/>
</dbReference>
<dbReference type="PANTHER" id="PTHR42943:SF2">
    <property type="entry name" value="GLUTATHIONE S-TRANSFERASE KAPPA 1"/>
    <property type="match status" value="1"/>
</dbReference>
<dbReference type="GO" id="GO:0016491">
    <property type="term" value="F:oxidoreductase activity"/>
    <property type="evidence" value="ECO:0007669"/>
    <property type="project" value="InterPro"/>
</dbReference>
<sequence>MADLQVDLFWSFRSPWSYLATPRLRALQEQFEVTVNFRPVYPIAIRTPNFFLSVDPLWPGYLMTDVHRCAEFLNIPFRWPSPDPVKQYQDEQGRRRTAEDQIYIYRLTRLGIVAAEAGRGIEFADEVSSLIWGGTRNWQAGELLAEATDRAGLDLTTMDAIVDAETLRLESVNLANQDAHAQSGHWGVPTCAFEGEPFFGQDRIDVLQWRLRQKGLQSRAASTAP</sequence>
<gene>
    <name evidence="4" type="ORF">HQ497_11405</name>
</gene>
<dbReference type="SUPFAM" id="SSF52833">
    <property type="entry name" value="Thioredoxin-like"/>
    <property type="match status" value="1"/>
</dbReference>
<dbReference type="EC" id="5.99.1.4" evidence="1"/>
<dbReference type="PANTHER" id="PTHR42943">
    <property type="entry name" value="GLUTATHIONE S-TRANSFERASE KAPPA"/>
    <property type="match status" value="1"/>
</dbReference>
<dbReference type="GO" id="GO:0018845">
    <property type="term" value="F:2-hydroxychromene-2-carboxylate isomerase activity"/>
    <property type="evidence" value="ECO:0007669"/>
    <property type="project" value="UniProtKB-UniRule"/>
</dbReference>
<protein>
    <recommendedName>
        <fullName evidence="1">2-hydroxychromene-2-carboxylate isomerase</fullName>
        <ecNumber evidence="1">5.99.1.4</ecNumber>
    </recommendedName>
</protein>
<dbReference type="EMBL" id="JABMOJ010000432">
    <property type="protein sequence ID" value="NQV65958.1"/>
    <property type="molecule type" value="Genomic_DNA"/>
</dbReference>
<dbReference type="Proteomes" id="UP000754644">
    <property type="component" value="Unassembled WGS sequence"/>
</dbReference>
<dbReference type="InterPro" id="IPR001853">
    <property type="entry name" value="DSBA-like_thioredoxin_dom"/>
</dbReference>
<name>A0A972VX86_9GAMM</name>
<dbReference type="InterPro" id="IPR014440">
    <property type="entry name" value="HCCAis_GSTk"/>
</dbReference>
<dbReference type="InterPro" id="IPR036249">
    <property type="entry name" value="Thioredoxin-like_sf"/>
</dbReference>
<accession>A0A972VX86</accession>
<reference evidence="4" key="1">
    <citation type="submission" date="2020-05" db="EMBL/GenBank/DDBJ databases">
        <title>Sulfur intermediates as new biogeochemical hubs in an aquatic model microbial ecosystem.</title>
        <authorList>
            <person name="Vigneron A."/>
        </authorList>
    </citation>
    <scope>NUCLEOTIDE SEQUENCE</scope>
    <source>
        <strain evidence="4">Bin.250</strain>
    </source>
</reference>
<evidence type="ECO:0000313" key="5">
    <source>
        <dbReference type="Proteomes" id="UP000754644"/>
    </source>
</evidence>
<organism evidence="4 5">
    <name type="scientific">SAR86 cluster bacterium</name>
    <dbReference type="NCBI Taxonomy" id="2030880"/>
    <lineage>
        <taxon>Bacteria</taxon>
        <taxon>Pseudomonadati</taxon>
        <taxon>Pseudomonadota</taxon>
        <taxon>Gammaproteobacteria</taxon>
        <taxon>SAR86 cluster</taxon>
    </lineage>
</organism>
<evidence type="ECO:0000256" key="2">
    <source>
        <dbReference type="PIRSR" id="PIRSR006386-1"/>
    </source>
</evidence>